<reference evidence="2" key="2">
    <citation type="submission" date="2023-05" db="EMBL/GenBank/DDBJ databases">
        <authorList>
            <consortium name="Lawrence Berkeley National Laboratory"/>
            <person name="Steindorff A."/>
            <person name="Hensen N."/>
            <person name="Bonometti L."/>
            <person name="Westerberg I."/>
            <person name="Brannstrom I.O."/>
            <person name="Guillou S."/>
            <person name="Cros-Aarteil S."/>
            <person name="Calhoun S."/>
            <person name="Haridas S."/>
            <person name="Kuo A."/>
            <person name="Mondo S."/>
            <person name="Pangilinan J."/>
            <person name="Riley R."/>
            <person name="Labutti K."/>
            <person name="Andreopoulos B."/>
            <person name="Lipzen A."/>
            <person name="Chen C."/>
            <person name="Yanf M."/>
            <person name="Daum C."/>
            <person name="Ng V."/>
            <person name="Clum A."/>
            <person name="Ohm R."/>
            <person name="Martin F."/>
            <person name="Silar P."/>
            <person name="Natvig D."/>
            <person name="Lalanne C."/>
            <person name="Gautier V."/>
            <person name="Ament-Velasquez S.L."/>
            <person name="Kruys A."/>
            <person name="Hutchinson M.I."/>
            <person name="Powell A.J."/>
            <person name="Barry K."/>
            <person name="Miller A.N."/>
            <person name="Grigoriev I.V."/>
            <person name="Debuchy R."/>
            <person name="Gladieux P."/>
            <person name="Thoren M.H."/>
            <person name="Johannesson H."/>
        </authorList>
    </citation>
    <scope>NUCLEOTIDE SEQUENCE</scope>
    <source>
        <strain evidence="2">CBS 731.68</strain>
    </source>
</reference>
<feature type="region of interest" description="Disordered" evidence="1">
    <location>
        <begin position="60"/>
        <end position="106"/>
    </location>
</feature>
<evidence type="ECO:0000313" key="3">
    <source>
        <dbReference type="Proteomes" id="UP001302602"/>
    </source>
</evidence>
<dbReference type="AlphaFoldDB" id="A0AAN6TZ53"/>
<name>A0AAN6TZ53_9PEZI</name>
<keyword evidence="3" id="KW-1185">Reference proteome</keyword>
<dbReference type="RefSeq" id="XP_062647164.1">
    <property type="nucleotide sequence ID" value="XM_062793075.1"/>
</dbReference>
<evidence type="ECO:0000256" key="1">
    <source>
        <dbReference type="SAM" id="MobiDB-lite"/>
    </source>
</evidence>
<protein>
    <submittedName>
        <fullName evidence="2">Uncharacterized protein</fullName>
    </submittedName>
</protein>
<accession>A0AAN6TZ53</accession>
<comment type="caution">
    <text evidence="2">The sequence shown here is derived from an EMBL/GenBank/DDBJ whole genome shotgun (WGS) entry which is preliminary data.</text>
</comment>
<dbReference type="GeneID" id="87829844"/>
<dbReference type="Proteomes" id="UP001302602">
    <property type="component" value="Unassembled WGS sequence"/>
</dbReference>
<evidence type="ECO:0000313" key="2">
    <source>
        <dbReference type="EMBL" id="KAK4123393.1"/>
    </source>
</evidence>
<organism evidence="2 3">
    <name type="scientific">Parathielavia appendiculata</name>
    <dbReference type="NCBI Taxonomy" id="2587402"/>
    <lineage>
        <taxon>Eukaryota</taxon>
        <taxon>Fungi</taxon>
        <taxon>Dikarya</taxon>
        <taxon>Ascomycota</taxon>
        <taxon>Pezizomycotina</taxon>
        <taxon>Sordariomycetes</taxon>
        <taxon>Sordariomycetidae</taxon>
        <taxon>Sordariales</taxon>
        <taxon>Chaetomiaceae</taxon>
        <taxon>Parathielavia</taxon>
    </lineage>
</organism>
<gene>
    <name evidence="2" type="ORF">N657DRAFT_646175</name>
</gene>
<sequence length="213" mass="22830">MEPKLRAPRSFVSRWLNAVAWPGREPSWCWNDSGKFPAGSCIWSAPSSTDTVMVVNQWHSNPRQGSAGMDEDGRGDGTAAQKGRSSRRVGDKSPVQDAPWVQSRRWSQPYERVQTPGHSHLGQLGHCSGPACSAQLGGSGRWHSSVFNLVDLWASIRVFFGGAPAGGLAGELRHRGSHAGNGLAEGKASGHGRGARRLHHVGLTMHVPACEGN</sequence>
<reference evidence="2" key="1">
    <citation type="journal article" date="2023" name="Mol. Phylogenet. Evol.">
        <title>Genome-scale phylogeny and comparative genomics of the fungal order Sordariales.</title>
        <authorList>
            <person name="Hensen N."/>
            <person name="Bonometti L."/>
            <person name="Westerberg I."/>
            <person name="Brannstrom I.O."/>
            <person name="Guillou S."/>
            <person name="Cros-Aarteil S."/>
            <person name="Calhoun S."/>
            <person name="Haridas S."/>
            <person name="Kuo A."/>
            <person name="Mondo S."/>
            <person name="Pangilinan J."/>
            <person name="Riley R."/>
            <person name="LaButti K."/>
            <person name="Andreopoulos B."/>
            <person name="Lipzen A."/>
            <person name="Chen C."/>
            <person name="Yan M."/>
            <person name="Daum C."/>
            <person name="Ng V."/>
            <person name="Clum A."/>
            <person name="Steindorff A."/>
            <person name="Ohm R.A."/>
            <person name="Martin F."/>
            <person name="Silar P."/>
            <person name="Natvig D.O."/>
            <person name="Lalanne C."/>
            <person name="Gautier V."/>
            <person name="Ament-Velasquez S.L."/>
            <person name="Kruys A."/>
            <person name="Hutchinson M.I."/>
            <person name="Powell A.J."/>
            <person name="Barry K."/>
            <person name="Miller A.N."/>
            <person name="Grigoriev I.V."/>
            <person name="Debuchy R."/>
            <person name="Gladieux P."/>
            <person name="Hiltunen Thoren M."/>
            <person name="Johannesson H."/>
        </authorList>
    </citation>
    <scope>NUCLEOTIDE SEQUENCE</scope>
    <source>
        <strain evidence="2">CBS 731.68</strain>
    </source>
</reference>
<dbReference type="EMBL" id="MU853229">
    <property type="protein sequence ID" value="KAK4123393.1"/>
    <property type="molecule type" value="Genomic_DNA"/>
</dbReference>
<proteinExistence type="predicted"/>